<organism evidence="2 3">
    <name type="scientific">Polarella glacialis</name>
    <name type="common">Dinoflagellate</name>
    <dbReference type="NCBI Taxonomy" id="89957"/>
    <lineage>
        <taxon>Eukaryota</taxon>
        <taxon>Sar</taxon>
        <taxon>Alveolata</taxon>
        <taxon>Dinophyceae</taxon>
        <taxon>Suessiales</taxon>
        <taxon>Suessiaceae</taxon>
        <taxon>Polarella</taxon>
    </lineage>
</organism>
<sequence>AEAEPNPGHACRSPPCSRDEESCRFNGNCCKDFMFEMLVDFSEFLSRNNVTHAVVEGTLLGAIRDKDIIPYTADLDVLVPKAGWKKAMEINADRNRSRSYYLMQDPQEPHCARLCAVWRGMPVNRAPFNKAFPWDTEQVGADLSYYMDIYDEDMDFAKSMEHLIWPLSNVSIRNKSFPAPREKELYIEARYGPGWKTPDHQSRELEKMYPSLAEGKTWSENTLLLQSARADAMTGLRMLERATVDYKTGNLMLRSSHSQDVPPEPAKRLSVQGLASDESGRVLGGTAVISPPDEHESDISLYSLYWAMEQMQYSDLSMKRLDAAPVTEQIATTTAPNRDTELVEGSQAHYNVGLSSPPVAASKEKGGEPRPVAKVKRCGAGTGDPFQDCAKRGQPLQVPLPLDLQVPSDATHLIVVASNEAGEGRDVTTAELSEGSSEARTFSRRVQLGLMAGLLGSSGPNLAGCISQLFAKGGKPAMLLRSGIDDVVKLMIQKKESGMKAALKSLADWLQPIVTSLEACKLVGADQAKEKLERALPHLRTGVLAYEPGKVLSVDGETIFMPINYAIGHLRKDKPASFGFDLGAFLKLLAEIAAPKPANATADATGVAPAAASVAASEGVTLPPSSSSKPARNLLKASSR</sequence>
<dbReference type="PANTHER" id="PTHR13627">
    <property type="entry name" value="FUKUTIN RELATED PROTEIN"/>
    <property type="match status" value="1"/>
</dbReference>
<feature type="region of interest" description="Disordered" evidence="1">
    <location>
        <begin position="351"/>
        <end position="373"/>
    </location>
</feature>
<feature type="compositionally biased region" description="Polar residues" evidence="1">
    <location>
        <begin position="623"/>
        <end position="640"/>
    </location>
</feature>
<evidence type="ECO:0000313" key="2">
    <source>
        <dbReference type="EMBL" id="CAE8648145.1"/>
    </source>
</evidence>
<dbReference type="EMBL" id="CAJNNW010006246">
    <property type="protein sequence ID" value="CAE8648145.1"/>
    <property type="molecule type" value="Genomic_DNA"/>
</dbReference>
<dbReference type="Proteomes" id="UP000626109">
    <property type="component" value="Unassembled WGS sequence"/>
</dbReference>
<feature type="region of interest" description="Disordered" evidence="1">
    <location>
        <begin position="617"/>
        <end position="640"/>
    </location>
</feature>
<gene>
    <name evidence="2" type="ORF">PGLA2088_LOCUS6312</name>
</gene>
<dbReference type="AlphaFoldDB" id="A0A813ICY8"/>
<feature type="non-terminal residue" evidence="2">
    <location>
        <position position="640"/>
    </location>
</feature>
<protein>
    <submittedName>
        <fullName evidence="2">Uncharacterized protein</fullName>
    </submittedName>
</protein>
<name>A0A813ICY8_POLGL</name>
<comment type="caution">
    <text evidence="2">The sequence shown here is derived from an EMBL/GenBank/DDBJ whole genome shotgun (WGS) entry which is preliminary data.</text>
</comment>
<evidence type="ECO:0000256" key="1">
    <source>
        <dbReference type="SAM" id="MobiDB-lite"/>
    </source>
</evidence>
<accession>A0A813ICY8</accession>
<proteinExistence type="predicted"/>
<dbReference type="InterPro" id="IPR052613">
    <property type="entry name" value="LicD_transferase"/>
</dbReference>
<reference evidence="2" key="1">
    <citation type="submission" date="2021-02" db="EMBL/GenBank/DDBJ databases">
        <authorList>
            <person name="Dougan E. K."/>
            <person name="Rhodes N."/>
            <person name="Thang M."/>
            <person name="Chan C."/>
        </authorList>
    </citation>
    <scope>NUCLEOTIDE SEQUENCE</scope>
</reference>
<evidence type="ECO:0000313" key="3">
    <source>
        <dbReference type="Proteomes" id="UP000626109"/>
    </source>
</evidence>
<dbReference type="PANTHER" id="PTHR13627:SF31">
    <property type="entry name" value="RIBITOL 5-PHOSPHATE TRANSFERASE FKRP"/>
    <property type="match status" value="1"/>
</dbReference>